<sequence length="295" mass="33775">MAVGDLVSGRRPATLKDVQSGSDLLFASQRCDNLVLNKLNISHSTFINISFLRTKITGSEFQNCVFEECYFRRADIKRSQFVGCRFINCTFDYIGITDVDFRFADFRNTALPFKEARRNAPPEHNLRQDLFSNLSRAATLSGDEVEARKYRLAAIEAENENLKAAILGESAWHKEHYDLVRRAESVIRLGWHYLNKYLWRHGESAAVLFASAIVVTLLVFPVLLYFDRDSFNLRPLPSYGQLIWMSMSNFISLDRLSQLNPESTYMRFVSTLEGLAGIIFTGMFVTVLVKALLRR</sequence>
<organism evidence="3 4">
    <name type="scientific">Kribbella soli</name>
    <dbReference type="NCBI Taxonomy" id="1124743"/>
    <lineage>
        <taxon>Bacteria</taxon>
        <taxon>Bacillati</taxon>
        <taxon>Actinomycetota</taxon>
        <taxon>Actinomycetes</taxon>
        <taxon>Propionibacteriales</taxon>
        <taxon>Kribbellaceae</taxon>
        <taxon>Kribbella</taxon>
    </lineage>
</organism>
<dbReference type="PANTHER" id="PTHR42999:SF1">
    <property type="entry name" value="PENTAPEPTIDE REPEAT-CONTAINING PROTEIN"/>
    <property type="match status" value="1"/>
</dbReference>
<evidence type="ECO:0000313" key="4">
    <source>
        <dbReference type="Proteomes" id="UP000292346"/>
    </source>
</evidence>
<dbReference type="AlphaFoldDB" id="A0A4R0HIN6"/>
<protein>
    <recommendedName>
        <fullName evidence="2">SV2A/B/C luminal domain-containing protein</fullName>
    </recommendedName>
</protein>
<feature type="domain" description="SV2A/B/C luminal" evidence="2">
    <location>
        <begin position="23"/>
        <end position="91"/>
    </location>
</feature>
<dbReference type="SUPFAM" id="SSF141571">
    <property type="entry name" value="Pentapeptide repeat-like"/>
    <property type="match status" value="1"/>
</dbReference>
<dbReference type="EMBL" id="SJJZ01000001">
    <property type="protein sequence ID" value="TCC10333.1"/>
    <property type="molecule type" value="Genomic_DNA"/>
</dbReference>
<dbReference type="InterPro" id="IPR055415">
    <property type="entry name" value="LD_SV2"/>
</dbReference>
<feature type="transmembrane region" description="Helical" evidence="1">
    <location>
        <begin position="205"/>
        <end position="226"/>
    </location>
</feature>
<dbReference type="Proteomes" id="UP000292346">
    <property type="component" value="Unassembled WGS sequence"/>
</dbReference>
<keyword evidence="1" id="KW-0812">Transmembrane</keyword>
<evidence type="ECO:0000259" key="2">
    <source>
        <dbReference type="Pfam" id="PF23894"/>
    </source>
</evidence>
<gene>
    <name evidence="3" type="ORF">E0H45_03135</name>
</gene>
<feature type="transmembrane region" description="Helical" evidence="1">
    <location>
        <begin position="274"/>
        <end position="293"/>
    </location>
</feature>
<accession>A0A4R0HIN6</accession>
<evidence type="ECO:0000313" key="3">
    <source>
        <dbReference type="EMBL" id="TCC10333.1"/>
    </source>
</evidence>
<keyword evidence="4" id="KW-1185">Reference proteome</keyword>
<dbReference type="Gene3D" id="2.160.20.80">
    <property type="entry name" value="E3 ubiquitin-protein ligase SopA"/>
    <property type="match status" value="1"/>
</dbReference>
<dbReference type="OrthoDB" id="2579959at2"/>
<keyword evidence="1" id="KW-1133">Transmembrane helix</keyword>
<evidence type="ECO:0000256" key="1">
    <source>
        <dbReference type="SAM" id="Phobius"/>
    </source>
</evidence>
<reference evidence="3 4" key="1">
    <citation type="submission" date="2019-02" db="EMBL/GenBank/DDBJ databases">
        <title>Kribbella capetownensis sp. nov. and Kribbella speibonae sp. nov., isolated from soil.</title>
        <authorList>
            <person name="Curtis S.M."/>
            <person name="Norton I."/>
            <person name="Everest G.J."/>
            <person name="Meyers P.R."/>
        </authorList>
    </citation>
    <scope>NUCLEOTIDE SEQUENCE [LARGE SCALE GENOMIC DNA]</scope>
    <source>
        <strain evidence="3 4">KCTC 29219</strain>
    </source>
</reference>
<name>A0A4R0HIN6_9ACTN</name>
<comment type="caution">
    <text evidence="3">The sequence shown here is derived from an EMBL/GenBank/DDBJ whole genome shotgun (WGS) entry which is preliminary data.</text>
</comment>
<keyword evidence="1" id="KW-0472">Membrane</keyword>
<proteinExistence type="predicted"/>
<dbReference type="Pfam" id="PF23894">
    <property type="entry name" value="LD_SV2"/>
    <property type="match status" value="1"/>
</dbReference>
<dbReference type="InterPro" id="IPR052949">
    <property type="entry name" value="PA_immunity-related"/>
</dbReference>
<dbReference type="PANTHER" id="PTHR42999">
    <property type="entry name" value="ANTIBIOTIC RESISTANCE PROTEIN MCBG"/>
    <property type="match status" value="1"/>
</dbReference>